<dbReference type="EMBL" id="LK032348">
    <property type="protein sequence ID" value="CDY35243.1"/>
    <property type="molecule type" value="Genomic_DNA"/>
</dbReference>
<evidence type="ECO:0000313" key="3">
    <source>
        <dbReference type="Proteomes" id="UP000028999"/>
    </source>
</evidence>
<gene>
    <name evidence="2" type="primary">BnaA01g07880D</name>
    <name evidence="2" type="ORF">GSBRNA2T00058158001</name>
</gene>
<organism evidence="2 3">
    <name type="scientific">Brassica napus</name>
    <name type="common">Rape</name>
    <dbReference type="NCBI Taxonomy" id="3708"/>
    <lineage>
        <taxon>Eukaryota</taxon>
        <taxon>Viridiplantae</taxon>
        <taxon>Streptophyta</taxon>
        <taxon>Embryophyta</taxon>
        <taxon>Tracheophyta</taxon>
        <taxon>Spermatophyta</taxon>
        <taxon>Magnoliopsida</taxon>
        <taxon>eudicotyledons</taxon>
        <taxon>Gunneridae</taxon>
        <taxon>Pentapetalae</taxon>
        <taxon>rosids</taxon>
        <taxon>malvids</taxon>
        <taxon>Brassicales</taxon>
        <taxon>Brassicaceae</taxon>
        <taxon>Brassiceae</taxon>
        <taxon>Brassica</taxon>
    </lineage>
</organism>
<dbReference type="PaxDb" id="3708-A0A078HEL1"/>
<dbReference type="Proteomes" id="UP000028999">
    <property type="component" value="Unassembled WGS sequence"/>
</dbReference>
<dbReference type="AlphaFoldDB" id="A0A078HEL1"/>
<keyword evidence="1" id="KW-0732">Signal</keyword>
<dbReference type="Gramene" id="CDY35243">
    <property type="protein sequence ID" value="CDY35243"/>
    <property type="gene ID" value="GSBRNA2T00058158001"/>
</dbReference>
<name>A0A078HEL1_BRANA</name>
<reference evidence="2 3" key="1">
    <citation type="journal article" date="2014" name="Science">
        <title>Plant genetics. Early allopolyploid evolution in the post-Neolithic Brassica napus oilseed genome.</title>
        <authorList>
            <person name="Chalhoub B."/>
            <person name="Denoeud F."/>
            <person name="Liu S."/>
            <person name="Parkin I.A."/>
            <person name="Tang H."/>
            <person name="Wang X."/>
            <person name="Chiquet J."/>
            <person name="Belcram H."/>
            <person name="Tong C."/>
            <person name="Samans B."/>
            <person name="Correa M."/>
            <person name="Da Silva C."/>
            <person name="Just J."/>
            <person name="Falentin C."/>
            <person name="Koh C.S."/>
            <person name="Le Clainche I."/>
            <person name="Bernard M."/>
            <person name="Bento P."/>
            <person name="Noel B."/>
            <person name="Labadie K."/>
            <person name="Alberti A."/>
            <person name="Charles M."/>
            <person name="Arnaud D."/>
            <person name="Guo H."/>
            <person name="Daviaud C."/>
            <person name="Alamery S."/>
            <person name="Jabbari K."/>
            <person name="Zhao M."/>
            <person name="Edger P.P."/>
            <person name="Chelaifa H."/>
            <person name="Tack D."/>
            <person name="Lassalle G."/>
            <person name="Mestiri I."/>
            <person name="Schnel N."/>
            <person name="Le Paslier M.C."/>
            <person name="Fan G."/>
            <person name="Renault V."/>
            <person name="Bayer P.E."/>
            <person name="Golicz A.A."/>
            <person name="Manoli S."/>
            <person name="Lee T.H."/>
            <person name="Thi V.H."/>
            <person name="Chalabi S."/>
            <person name="Hu Q."/>
            <person name="Fan C."/>
            <person name="Tollenaere R."/>
            <person name="Lu Y."/>
            <person name="Battail C."/>
            <person name="Shen J."/>
            <person name="Sidebottom C.H."/>
            <person name="Wang X."/>
            <person name="Canaguier A."/>
            <person name="Chauveau A."/>
            <person name="Berard A."/>
            <person name="Deniot G."/>
            <person name="Guan M."/>
            <person name="Liu Z."/>
            <person name="Sun F."/>
            <person name="Lim Y.P."/>
            <person name="Lyons E."/>
            <person name="Town C.D."/>
            <person name="Bancroft I."/>
            <person name="Wang X."/>
            <person name="Meng J."/>
            <person name="Ma J."/>
            <person name="Pires J.C."/>
            <person name="King G.J."/>
            <person name="Brunel D."/>
            <person name="Delourme R."/>
            <person name="Renard M."/>
            <person name="Aury J.M."/>
            <person name="Adams K.L."/>
            <person name="Batley J."/>
            <person name="Snowdon R.J."/>
            <person name="Tost J."/>
            <person name="Edwards D."/>
            <person name="Zhou Y."/>
            <person name="Hua W."/>
            <person name="Sharpe A.G."/>
            <person name="Paterson A.H."/>
            <person name="Guan C."/>
            <person name="Wincker P."/>
        </authorList>
    </citation>
    <scope>NUCLEOTIDE SEQUENCE [LARGE SCALE GENOMIC DNA]</scope>
    <source>
        <strain evidence="3">cv. Darmor-bzh</strain>
    </source>
</reference>
<sequence>MNNIKQFLLAIFIYLMRLGKCVWTAKTDGLYLWNSAIGEGLLLEKWETGW</sequence>
<feature type="signal peptide" evidence="1">
    <location>
        <begin position="1"/>
        <end position="21"/>
    </location>
</feature>
<protein>
    <submittedName>
        <fullName evidence="2">BnaA01g07880D protein</fullName>
    </submittedName>
</protein>
<accession>A0A078HEL1</accession>
<keyword evidence="3" id="KW-1185">Reference proteome</keyword>
<evidence type="ECO:0000313" key="2">
    <source>
        <dbReference type="EMBL" id="CDY35243.1"/>
    </source>
</evidence>
<feature type="chain" id="PRO_5001736883" evidence="1">
    <location>
        <begin position="22"/>
        <end position="50"/>
    </location>
</feature>
<evidence type="ECO:0000256" key="1">
    <source>
        <dbReference type="SAM" id="SignalP"/>
    </source>
</evidence>
<proteinExistence type="predicted"/>